<reference evidence="2" key="1">
    <citation type="submission" date="2023-03" db="EMBL/GenBank/DDBJ databases">
        <title>Massive genome expansion in bonnet fungi (Mycena s.s.) driven by repeated elements and novel gene families across ecological guilds.</title>
        <authorList>
            <consortium name="Lawrence Berkeley National Laboratory"/>
            <person name="Harder C.B."/>
            <person name="Miyauchi S."/>
            <person name="Viragh M."/>
            <person name="Kuo A."/>
            <person name="Thoen E."/>
            <person name="Andreopoulos B."/>
            <person name="Lu D."/>
            <person name="Skrede I."/>
            <person name="Drula E."/>
            <person name="Henrissat B."/>
            <person name="Morin E."/>
            <person name="Kohler A."/>
            <person name="Barry K."/>
            <person name="LaButti K."/>
            <person name="Morin E."/>
            <person name="Salamov A."/>
            <person name="Lipzen A."/>
            <person name="Mereny Z."/>
            <person name="Hegedus B."/>
            <person name="Baldrian P."/>
            <person name="Stursova M."/>
            <person name="Weitz H."/>
            <person name="Taylor A."/>
            <person name="Grigoriev I.V."/>
            <person name="Nagy L.G."/>
            <person name="Martin F."/>
            <person name="Kauserud H."/>
        </authorList>
    </citation>
    <scope>NUCLEOTIDE SEQUENCE</scope>
    <source>
        <strain evidence="2">CBHHK067</strain>
    </source>
</reference>
<proteinExistence type="predicted"/>
<evidence type="ECO:0000256" key="1">
    <source>
        <dbReference type="SAM" id="MobiDB-lite"/>
    </source>
</evidence>
<organism evidence="2 3">
    <name type="scientific">Mycena rosella</name>
    <name type="common">Pink bonnet</name>
    <name type="synonym">Agaricus rosellus</name>
    <dbReference type="NCBI Taxonomy" id="1033263"/>
    <lineage>
        <taxon>Eukaryota</taxon>
        <taxon>Fungi</taxon>
        <taxon>Dikarya</taxon>
        <taxon>Basidiomycota</taxon>
        <taxon>Agaricomycotina</taxon>
        <taxon>Agaricomycetes</taxon>
        <taxon>Agaricomycetidae</taxon>
        <taxon>Agaricales</taxon>
        <taxon>Marasmiineae</taxon>
        <taxon>Mycenaceae</taxon>
        <taxon>Mycena</taxon>
    </lineage>
</organism>
<dbReference type="EMBL" id="JARKIE010000141">
    <property type="protein sequence ID" value="KAJ7677163.1"/>
    <property type="molecule type" value="Genomic_DNA"/>
</dbReference>
<dbReference type="Proteomes" id="UP001221757">
    <property type="component" value="Unassembled WGS sequence"/>
</dbReference>
<sequence length="236" mass="25098">MSTSRRPWNGRRRRLNLDVHPLLRPVCLVLLSVPLLLLLPPARRVMEGVFHRMVLTLNRFGGIARFAWLGRFRFPAPSHPHAPFSLGPPSAFSASPLPLTAQAHFRRQTCALSGGLGWDSNYHALKSACSTLACFPSANNGYFCVKEAIGNDSEAPSDGAKQAYSAPAARDSLARGVSSGPAARHINSPSLTSSANSSLESVLVVVVAAVAAQTRRASAPVVGKDILSVKAAPQCL</sequence>
<keyword evidence="3" id="KW-1185">Reference proteome</keyword>
<evidence type="ECO:0000313" key="3">
    <source>
        <dbReference type="Proteomes" id="UP001221757"/>
    </source>
</evidence>
<accession>A0AAD7GAR9</accession>
<feature type="region of interest" description="Disordered" evidence="1">
    <location>
        <begin position="175"/>
        <end position="194"/>
    </location>
</feature>
<protein>
    <submittedName>
        <fullName evidence="2">Uncharacterized protein</fullName>
    </submittedName>
</protein>
<name>A0AAD7GAR9_MYCRO</name>
<comment type="caution">
    <text evidence="2">The sequence shown here is derived from an EMBL/GenBank/DDBJ whole genome shotgun (WGS) entry which is preliminary data.</text>
</comment>
<evidence type="ECO:0000313" key="2">
    <source>
        <dbReference type="EMBL" id="KAJ7677163.1"/>
    </source>
</evidence>
<dbReference type="AlphaFoldDB" id="A0AAD7GAR9"/>
<gene>
    <name evidence="2" type="ORF">B0H17DRAFT_1207217</name>
</gene>